<dbReference type="OrthoDB" id="63519at2"/>
<dbReference type="Proteomes" id="UP000429644">
    <property type="component" value="Unassembled WGS sequence"/>
</dbReference>
<dbReference type="RefSeq" id="WP_152232126.1">
    <property type="nucleotide sequence ID" value="NZ_BAAAOT010000020.1"/>
</dbReference>
<evidence type="ECO:0000313" key="2">
    <source>
        <dbReference type="EMBL" id="MPV89402.1"/>
    </source>
</evidence>
<comment type="caution">
    <text evidence="2">The sequence shown here is derived from an EMBL/GenBank/DDBJ whole genome shotgun (WGS) entry which is preliminary data.</text>
</comment>
<evidence type="ECO:0000259" key="1">
    <source>
        <dbReference type="Pfam" id="PF12697"/>
    </source>
</evidence>
<dbReference type="InterPro" id="IPR000073">
    <property type="entry name" value="AB_hydrolase_1"/>
</dbReference>
<dbReference type="AlphaFoldDB" id="A0A7J9UY60"/>
<name>A0A7J9UY60_9MICO</name>
<proteinExistence type="predicted"/>
<protein>
    <submittedName>
        <fullName evidence="2">Alpha/beta fold hydrolase</fullName>
    </submittedName>
</protein>
<sequence>MERVTAADGTDLVLERHGEPVPGRPPVVLLTPAGADRTDLAALAEALAPAGLTVSYDRRGRGDSGDNADTLNGAVARELADLRAIIAAVGGPVVLLGYSSGAILSAVAAASGLPVLAVVLFEPPFLPRPGARGIPPDLPGRLWDLAARGRGDEAVTLFQTDAVGLPAEMVAQFRQSPSWSRMTAMARSLAYDTAVSAEHGEPADLAVL</sequence>
<dbReference type="Pfam" id="PF12697">
    <property type="entry name" value="Abhydrolase_6"/>
    <property type="match status" value="1"/>
</dbReference>
<dbReference type="InterPro" id="IPR029058">
    <property type="entry name" value="AB_hydrolase_fold"/>
</dbReference>
<keyword evidence="3" id="KW-1185">Reference proteome</keyword>
<dbReference type="SUPFAM" id="SSF53474">
    <property type="entry name" value="alpha/beta-Hydrolases"/>
    <property type="match status" value="1"/>
</dbReference>
<feature type="domain" description="AB hydrolase-1" evidence="1">
    <location>
        <begin position="40"/>
        <end position="184"/>
    </location>
</feature>
<accession>A0A7J9UY60</accession>
<dbReference type="Gene3D" id="3.40.50.1820">
    <property type="entry name" value="alpha/beta hydrolase"/>
    <property type="match status" value="1"/>
</dbReference>
<organism evidence="2 3">
    <name type="scientific">Georgenia ruanii</name>
    <dbReference type="NCBI Taxonomy" id="348442"/>
    <lineage>
        <taxon>Bacteria</taxon>
        <taxon>Bacillati</taxon>
        <taxon>Actinomycetota</taxon>
        <taxon>Actinomycetes</taxon>
        <taxon>Micrococcales</taxon>
        <taxon>Bogoriellaceae</taxon>
        <taxon>Georgenia</taxon>
    </lineage>
</organism>
<gene>
    <name evidence="2" type="ORF">GB882_12055</name>
</gene>
<keyword evidence="2" id="KW-0378">Hydrolase</keyword>
<reference evidence="2 3" key="1">
    <citation type="submission" date="2019-10" db="EMBL/GenBank/DDBJ databases">
        <title>Georgenia wutianyii sp. nov. and Georgenia yuyongxinii sp. nov. isolated from plateau pika (Ochotona curzoniae) in the Qinghai-Tibet plateau of China.</title>
        <authorList>
            <person name="Tian Z."/>
        </authorList>
    </citation>
    <scope>NUCLEOTIDE SEQUENCE [LARGE SCALE GENOMIC DNA]</scope>
    <source>
        <strain evidence="2 3">JCM 15130</strain>
    </source>
</reference>
<evidence type="ECO:0000313" key="3">
    <source>
        <dbReference type="Proteomes" id="UP000429644"/>
    </source>
</evidence>
<dbReference type="GO" id="GO:0016787">
    <property type="term" value="F:hydrolase activity"/>
    <property type="evidence" value="ECO:0007669"/>
    <property type="project" value="UniProtKB-KW"/>
</dbReference>
<dbReference type="EMBL" id="WHPD01002599">
    <property type="protein sequence ID" value="MPV89402.1"/>
    <property type="molecule type" value="Genomic_DNA"/>
</dbReference>